<dbReference type="PROSITE" id="PS00059">
    <property type="entry name" value="ADH_ZINC"/>
    <property type="match status" value="1"/>
</dbReference>
<dbReference type="PANTHER" id="PTHR43401:SF2">
    <property type="entry name" value="L-THREONINE 3-DEHYDROGENASE"/>
    <property type="match status" value="1"/>
</dbReference>
<feature type="domain" description="Enoyl reductase (ER)" evidence="8">
    <location>
        <begin position="12"/>
        <end position="338"/>
    </location>
</feature>
<accession>A0A6G9QNA5</accession>
<feature type="active site" description="Charge relay system" evidence="6">
    <location>
        <position position="43"/>
    </location>
</feature>
<keyword evidence="2 6" id="KW-0479">Metal-binding</keyword>
<keyword evidence="4 6" id="KW-0560">Oxidoreductase</keyword>
<evidence type="ECO:0000313" key="10">
    <source>
        <dbReference type="Proteomes" id="UP000502608"/>
    </source>
</evidence>
<evidence type="ECO:0000313" key="9">
    <source>
        <dbReference type="EMBL" id="QIR15962.1"/>
    </source>
</evidence>
<evidence type="ECO:0000256" key="5">
    <source>
        <dbReference type="ARBA" id="ARBA00023027"/>
    </source>
</evidence>
<evidence type="ECO:0000259" key="8">
    <source>
        <dbReference type="SMART" id="SM00829"/>
    </source>
</evidence>
<dbReference type="Gene3D" id="3.90.180.10">
    <property type="entry name" value="Medium-chain alcohol dehydrogenases, catalytic domain"/>
    <property type="match status" value="1"/>
</dbReference>
<dbReference type="Proteomes" id="UP000502608">
    <property type="component" value="Chromosome"/>
</dbReference>
<proteinExistence type="inferred from homology"/>
<dbReference type="NCBIfam" id="NF003808">
    <property type="entry name" value="PRK05396.1"/>
    <property type="match status" value="1"/>
</dbReference>
<feature type="binding site" evidence="6">
    <location>
        <begin position="286"/>
        <end position="287"/>
    </location>
    <ligand>
        <name>NAD(+)</name>
        <dbReference type="ChEBI" id="CHEBI:57540"/>
    </ligand>
</feature>
<dbReference type="GO" id="GO:0019518">
    <property type="term" value="P:L-threonine catabolic process to glycine"/>
    <property type="evidence" value="ECO:0007669"/>
    <property type="project" value="UniProtKB-UniPathway"/>
</dbReference>
<dbReference type="InterPro" id="IPR004627">
    <property type="entry name" value="L-Threonine_3-DHase"/>
</dbReference>
<keyword evidence="3 6" id="KW-0862">Zinc</keyword>
<feature type="binding site" evidence="6">
    <location>
        <position position="64"/>
    </location>
    <ligand>
        <name>Zn(2+)</name>
        <dbReference type="ChEBI" id="CHEBI:29105"/>
        <label>1</label>
        <note>catalytic</note>
    </ligand>
</feature>
<evidence type="ECO:0000256" key="1">
    <source>
        <dbReference type="ARBA" id="ARBA00022490"/>
    </source>
</evidence>
<dbReference type="Gene3D" id="3.40.50.720">
    <property type="entry name" value="NAD(P)-binding Rossmann-like Domain"/>
    <property type="match status" value="1"/>
</dbReference>
<feature type="binding site" evidence="6">
    <location>
        <position position="175"/>
    </location>
    <ligand>
        <name>NAD(+)</name>
        <dbReference type="ChEBI" id="CHEBI:57540"/>
    </ligand>
</feature>
<evidence type="ECO:0000256" key="3">
    <source>
        <dbReference type="ARBA" id="ARBA00022833"/>
    </source>
</evidence>
<name>A0A6G9QNA5_9GAMM</name>
<evidence type="ECO:0000256" key="7">
    <source>
        <dbReference type="NCBIfam" id="TIGR00692"/>
    </source>
</evidence>
<dbReference type="InterPro" id="IPR050129">
    <property type="entry name" value="Zn_alcohol_dh"/>
</dbReference>
<dbReference type="AlphaFoldDB" id="A0A6G9QNA5"/>
<comment type="pathway">
    <text evidence="6">Amino-acid degradation; L-threonine degradation via oxydo-reductase pathway; glycine from L-threonine: step 1/2.</text>
</comment>
<dbReference type="GO" id="GO:0005737">
    <property type="term" value="C:cytoplasm"/>
    <property type="evidence" value="ECO:0007669"/>
    <property type="project" value="UniProtKB-SubCell"/>
</dbReference>
<dbReference type="PANTHER" id="PTHR43401">
    <property type="entry name" value="L-THREONINE 3-DEHYDROGENASE"/>
    <property type="match status" value="1"/>
</dbReference>
<comment type="cofactor">
    <cofactor evidence="6">
        <name>Zn(2+)</name>
        <dbReference type="ChEBI" id="CHEBI:29105"/>
    </cofactor>
    <text evidence="6">Binds 2 Zn(2+) ions per subunit.</text>
</comment>
<dbReference type="NCBIfam" id="TIGR00692">
    <property type="entry name" value="tdh"/>
    <property type="match status" value="1"/>
</dbReference>
<feature type="binding site" evidence="6">
    <location>
        <position position="99"/>
    </location>
    <ligand>
        <name>Zn(2+)</name>
        <dbReference type="ChEBI" id="CHEBI:29105"/>
        <label>2</label>
    </ligand>
</feature>
<evidence type="ECO:0000256" key="2">
    <source>
        <dbReference type="ARBA" id="ARBA00022723"/>
    </source>
</evidence>
<dbReference type="Pfam" id="PF08240">
    <property type="entry name" value="ADH_N"/>
    <property type="match status" value="1"/>
</dbReference>
<dbReference type="HAMAP" id="MF_00627">
    <property type="entry name" value="Thr_dehydrog"/>
    <property type="match status" value="1"/>
</dbReference>
<dbReference type="SMART" id="SM00829">
    <property type="entry name" value="PKS_ER"/>
    <property type="match status" value="1"/>
</dbReference>
<dbReference type="GO" id="GO:0008270">
    <property type="term" value="F:zinc ion binding"/>
    <property type="evidence" value="ECO:0007669"/>
    <property type="project" value="UniProtKB-UniRule"/>
</dbReference>
<feature type="binding site" evidence="6">
    <location>
        <position position="38"/>
    </location>
    <ligand>
        <name>Zn(2+)</name>
        <dbReference type="ChEBI" id="CHEBI:29105"/>
        <label>1</label>
        <note>catalytic</note>
    </ligand>
</feature>
<dbReference type="GO" id="GO:0008743">
    <property type="term" value="F:L-threonine 3-dehydrogenase activity"/>
    <property type="evidence" value="ECO:0007669"/>
    <property type="project" value="UniProtKB-UniRule"/>
</dbReference>
<feature type="binding site" evidence="6">
    <location>
        <position position="63"/>
    </location>
    <ligand>
        <name>Zn(2+)</name>
        <dbReference type="ChEBI" id="CHEBI:29105"/>
        <label>1</label>
        <note>catalytic</note>
    </ligand>
</feature>
<reference evidence="9 10" key="1">
    <citation type="submission" date="2020-03" db="EMBL/GenBank/DDBJ databases">
        <title>Complete genome sequence of Shewanella sp.</title>
        <authorList>
            <person name="Kim Y.-S."/>
            <person name="Kim S.-J."/>
            <person name="Jung H.-K."/>
            <person name="Kim K.-H."/>
        </authorList>
    </citation>
    <scope>NUCLEOTIDE SEQUENCE [LARGE SCALE GENOMIC DNA]</scope>
    <source>
        <strain evidence="9 10">PN3F2</strain>
    </source>
</reference>
<comment type="function">
    <text evidence="6">Catalyzes the NAD(+)-dependent oxidation of L-threonine to 2-amino-3-ketobutyrate.</text>
</comment>
<feature type="active site" description="Charge relay system" evidence="6">
    <location>
        <position position="40"/>
    </location>
</feature>
<dbReference type="RefSeq" id="WP_167679818.1">
    <property type="nucleotide sequence ID" value="NZ_CP050313.1"/>
</dbReference>
<dbReference type="InterPro" id="IPR013149">
    <property type="entry name" value="ADH-like_C"/>
</dbReference>
<feature type="binding site" evidence="6">
    <location>
        <position position="200"/>
    </location>
    <ligand>
        <name>NAD(+)</name>
        <dbReference type="ChEBI" id="CHEBI:57540"/>
    </ligand>
</feature>
<comment type="similarity">
    <text evidence="6">Belongs to the zinc-containing alcohol dehydrogenase family.</text>
</comment>
<feature type="site" description="Important for catalytic activity for the proton relay mechanism but does not participate directly in the coordination of zinc atom" evidence="6">
    <location>
        <position position="148"/>
    </location>
</feature>
<keyword evidence="1 6" id="KW-0963">Cytoplasm</keyword>
<gene>
    <name evidence="6 9" type="primary">tdh</name>
    <name evidence="9" type="ORF">HBH39_17010</name>
</gene>
<comment type="catalytic activity">
    <reaction evidence="6">
        <text>L-threonine + NAD(+) = (2S)-2-amino-3-oxobutanoate + NADH + H(+)</text>
        <dbReference type="Rhea" id="RHEA:13161"/>
        <dbReference type="ChEBI" id="CHEBI:15378"/>
        <dbReference type="ChEBI" id="CHEBI:57540"/>
        <dbReference type="ChEBI" id="CHEBI:57926"/>
        <dbReference type="ChEBI" id="CHEBI:57945"/>
        <dbReference type="ChEBI" id="CHEBI:78948"/>
        <dbReference type="EC" id="1.1.1.103"/>
    </reaction>
</comment>
<comment type="subunit">
    <text evidence="6">Homotetramer.</text>
</comment>
<dbReference type="InterPro" id="IPR020843">
    <property type="entry name" value="ER"/>
</dbReference>
<dbReference type="InterPro" id="IPR002328">
    <property type="entry name" value="ADH_Zn_CS"/>
</dbReference>
<dbReference type="Pfam" id="PF00107">
    <property type="entry name" value="ADH_zinc_N"/>
    <property type="match status" value="1"/>
</dbReference>
<dbReference type="InterPro" id="IPR013154">
    <property type="entry name" value="ADH-like_N"/>
</dbReference>
<dbReference type="EC" id="1.1.1.103" evidence="6 7"/>
<evidence type="ECO:0000256" key="4">
    <source>
        <dbReference type="ARBA" id="ARBA00023002"/>
    </source>
</evidence>
<feature type="binding site" evidence="6">
    <location>
        <position position="96"/>
    </location>
    <ligand>
        <name>Zn(2+)</name>
        <dbReference type="ChEBI" id="CHEBI:29105"/>
        <label>2</label>
    </ligand>
</feature>
<feature type="binding site" evidence="6">
    <location>
        <position position="107"/>
    </location>
    <ligand>
        <name>Zn(2+)</name>
        <dbReference type="ChEBI" id="CHEBI:29105"/>
        <label>2</label>
    </ligand>
</feature>
<sequence length="342" mass="37150">MKALSKLKPEEGIWMVDAPKPEMGHNDLLIKIRKTAICGTDVHIYNWDEWSQKTIPVPMIAGHEYVGEVVDMGQEVRGFSIGDRVSGEGHITCGYCRNCRGGRTHLCRNTSGVGVNRDGAFAEYLVLPAFNAFKIPADISDDLAAIFDPFGNAVHTALSFDLVGEDVLITGAGPIGIMAAAVCKHVGARHVVITDVNEYRLDLALKMGATRAVNVAKESLKDVMKDLGMTEGFDVGLEMSGVPSAFHSMLDTMNHGGKIAMLGIPGSDMAIDWSKVIFKGLIIKGIYGREMFETWYKMASLIQSGLDLSPIITHHFSIDDFQKGFDAMLSGASGKVILDWKA</sequence>
<feature type="binding site" evidence="6">
    <location>
        <begin position="262"/>
        <end position="264"/>
    </location>
    <ligand>
        <name>NAD(+)</name>
        <dbReference type="ChEBI" id="CHEBI:57540"/>
    </ligand>
</feature>
<feature type="binding site" evidence="6">
    <location>
        <position position="93"/>
    </location>
    <ligand>
        <name>Zn(2+)</name>
        <dbReference type="ChEBI" id="CHEBI:29105"/>
        <label>2</label>
    </ligand>
</feature>
<dbReference type="InterPro" id="IPR011032">
    <property type="entry name" value="GroES-like_sf"/>
</dbReference>
<dbReference type="InterPro" id="IPR036291">
    <property type="entry name" value="NAD(P)-bd_dom_sf"/>
</dbReference>
<dbReference type="EMBL" id="CP050313">
    <property type="protein sequence ID" value="QIR15962.1"/>
    <property type="molecule type" value="Genomic_DNA"/>
</dbReference>
<keyword evidence="5 6" id="KW-0520">NAD</keyword>
<keyword evidence="10" id="KW-1185">Reference proteome</keyword>
<dbReference type="KEGG" id="saes:HBH39_17010"/>
<evidence type="ECO:0000256" key="6">
    <source>
        <dbReference type="HAMAP-Rule" id="MF_00627"/>
    </source>
</evidence>
<dbReference type="UniPathway" id="UPA00046">
    <property type="reaction ID" value="UER00505"/>
</dbReference>
<dbReference type="SUPFAM" id="SSF51735">
    <property type="entry name" value="NAD(P)-binding Rossmann-fold domains"/>
    <property type="match status" value="1"/>
</dbReference>
<organism evidence="9 10">
    <name type="scientific">Shewanella aestuarii</name>
    <dbReference type="NCBI Taxonomy" id="1028752"/>
    <lineage>
        <taxon>Bacteria</taxon>
        <taxon>Pseudomonadati</taxon>
        <taxon>Pseudomonadota</taxon>
        <taxon>Gammaproteobacteria</taxon>
        <taxon>Alteromonadales</taxon>
        <taxon>Shewanellaceae</taxon>
        <taxon>Shewanella</taxon>
    </lineage>
</organism>
<feature type="binding site" evidence="6">
    <location>
        <position position="195"/>
    </location>
    <ligand>
        <name>NAD(+)</name>
        <dbReference type="ChEBI" id="CHEBI:57540"/>
    </ligand>
</feature>
<protein>
    <recommendedName>
        <fullName evidence="6 7">L-threonine 3-dehydrogenase</fullName>
        <shortName evidence="6">TDH</shortName>
        <ecNumber evidence="6 7">1.1.1.103</ecNumber>
    </recommendedName>
</protein>
<dbReference type="SUPFAM" id="SSF50129">
    <property type="entry name" value="GroES-like"/>
    <property type="match status" value="1"/>
</dbReference>
<comment type="subcellular location">
    <subcellularLocation>
        <location evidence="6">Cytoplasm</location>
    </subcellularLocation>
</comment>